<dbReference type="InterPro" id="IPR051313">
    <property type="entry name" value="Bact_iron-sidero_bind"/>
</dbReference>
<dbReference type="AlphaFoldDB" id="A0A3G8JMU3"/>
<dbReference type="GO" id="GO:1901678">
    <property type="term" value="P:iron coordination entity transport"/>
    <property type="evidence" value="ECO:0007669"/>
    <property type="project" value="UniProtKB-ARBA"/>
</dbReference>
<evidence type="ECO:0000256" key="5">
    <source>
        <dbReference type="SAM" id="SignalP"/>
    </source>
</evidence>
<keyword evidence="3" id="KW-0813">Transport</keyword>
<dbReference type="Pfam" id="PF01497">
    <property type="entry name" value="Peripla_BP_2"/>
    <property type="match status" value="1"/>
</dbReference>
<dbReference type="KEGG" id="gom:D7316_02819"/>
<dbReference type="GO" id="GO:0030288">
    <property type="term" value="C:outer membrane-bounded periplasmic space"/>
    <property type="evidence" value="ECO:0007669"/>
    <property type="project" value="TreeGrafter"/>
</dbReference>
<evidence type="ECO:0000256" key="2">
    <source>
        <dbReference type="ARBA" id="ARBA00008814"/>
    </source>
</evidence>
<evidence type="ECO:0000313" key="7">
    <source>
        <dbReference type="EMBL" id="AZG46218.1"/>
    </source>
</evidence>
<keyword evidence="4 5" id="KW-0732">Signal</keyword>
<dbReference type="RefSeq" id="WP_124708765.1">
    <property type="nucleotide sequence ID" value="NZ_CP033972.1"/>
</dbReference>
<comment type="similarity">
    <text evidence="2">Belongs to the bacterial solute-binding protein 8 family.</text>
</comment>
<sequence length="325" mass="34751">MTRALRVLFLSLATLVIATLAISGCSAPDEADSGGAPIQVNTSKGSVTINGVPKRIVALGAQWIDVALSFDVTPVAYLDNIQILTGEPAPWSRDKLEGSTPISTEDVVAQVAKAKPDLILATSYMADGQPEMYDQISKLAPTIPGITGKQIDPWQDMVTFLGTVLREPDKAKEITAGVDAKIDSVKKAMPGLNGKTYTMAYMYSADQIQVLGDPDDGATYLFSSLGMSIAPALVAQFRRNGQPRYPISTENVPLLNSDLLVLTANTDQLMSTLEKLPGYQNLRSVKTGAVSRLTVAEIGGLNEPTPLSLPYLLDKMNPALERASR</sequence>
<dbReference type="OrthoDB" id="1846031at2"/>
<evidence type="ECO:0000313" key="8">
    <source>
        <dbReference type="Proteomes" id="UP000271469"/>
    </source>
</evidence>
<feature type="domain" description="Fe/B12 periplasmic-binding" evidence="6">
    <location>
        <begin position="55"/>
        <end position="324"/>
    </location>
</feature>
<protein>
    <submittedName>
        <fullName evidence="7">Fe(3+)-citrate-binding protein YfmC</fullName>
    </submittedName>
</protein>
<keyword evidence="8" id="KW-1185">Reference proteome</keyword>
<dbReference type="PANTHER" id="PTHR30532:SF24">
    <property type="entry name" value="FERRIC ENTEROBACTIN-BINDING PERIPLASMIC PROTEIN FEPB"/>
    <property type="match status" value="1"/>
</dbReference>
<feature type="chain" id="PRO_5018245319" evidence="5">
    <location>
        <begin position="32"/>
        <end position="325"/>
    </location>
</feature>
<evidence type="ECO:0000256" key="1">
    <source>
        <dbReference type="ARBA" id="ARBA00004196"/>
    </source>
</evidence>
<reference evidence="7 8" key="1">
    <citation type="submission" date="2018-11" db="EMBL/GenBank/DDBJ databases">
        <title>Gordonia insulae sp. nov., isolated from an island soil.</title>
        <authorList>
            <person name="Kim Y.S."/>
            <person name="Kim S.B."/>
        </authorList>
    </citation>
    <scope>NUCLEOTIDE SEQUENCE [LARGE SCALE GENOMIC DNA]</scope>
    <source>
        <strain evidence="7 8">MMS17-SY073</strain>
    </source>
</reference>
<evidence type="ECO:0000256" key="4">
    <source>
        <dbReference type="ARBA" id="ARBA00022729"/>
    </source>
</evidence>
<dbReference type="PANTHER" id="PTHR30532">
    <property type="entry name" value="IRON III DICITRATE-BINDING PERIPLASMIC PROTEIN"/>
    <property type="match status" value="1"/>
</dbReference>
<feature type="signal peptide" evidence="5">
    <location>
        <begin position="1"/>
        <end position="31"/>
    </location>
</feature>
<accession>A0A3G8JMU3</accession>
<name>A0A3G8JMU3_9ACTN</name>
<dbReference type="InterPro" id="IPR002491">
    <property type="entry name" value="ABC_transptr_periplasmic_BD"/>
</dbReference>
<proteinExistence type="inferred from homology"/>
<dbReference type="Proteomes" id="UP000271469">
    <property type="component" value="Chromosome"/>
</dbReference>
<comment type="subcellular location">
    <subcellularLocation>
        <location evidence="1">Cell envelope</location>
    </subcellularLocation>
</comment>
<dbReference type="Gene3D" id="3.40.50.1980">
    <property type="entry name" value="Nitrogenase molybdenum iron protein domain"/>
    <property type="match status" value="2"/>
</dbReference>
<dbReference type="PROSITE" id="PS50983">
    <property type="entry name" value="FE_B12_PBP"/>
    <property type="match status" value="1"/>
</dbReference>
<organism evidence="7 8">
    <name type="scientific">Gordonia insulae</name>
    <dbReference type="NCBI Taxonomy" id="2420509"/>
    <lineage>
        <taxon>Bacteria</taxon>
        <taxon>Bacillati</taxon>
        <taxon>Actinomycetota</taxon>
        <taxon>Actinomycetes</taxon>
        <taxon>Mycobacteriales</taxon>
        <taxon>Gordoniaceae</taxon>
        <taxon>Gordonia</taxon>
    </lineage>
</organism>
<evidence type="ECO:0000256" key="3">
    <source>
        <dbReference type="ARBA" id="ARBA00022448"/>
    </source>
</evidence>
<dbReference type="PROSITE" id="PS51257">
    <property type="entry name" value="PROKAR_LIPOPROTEIN"/>
    <property type="match status" value="1"/>
</dbReference>
<evidence type="ECO:0000259" key="6">
    <source>
        <dbReference type="PROSITE" id="PS50983"/>
    </source>
</evidence>
<dbReference type="SUPFAM" id="SSF53807">
    <property type="entry name" value="Helical backbone' metal receptor"/>
    <property type="match status" value="1"/>
</dbReference>
<gene>
    <name evidence="7" type="primary">yfmC_2</name>
    <name evidence="7" type="ORF">D7316_02819</name>
</gene>
<dbReference type="EMBL" id="CP033972">
    <property type="protein sequence ID" value="AZG46218.1"/>
    <property type="molecule type" value="Genomic_DNA"/>
</dbReference>